<accession>A0ABW8CG05</accession>
<dbReference type="InterPro" id="IPR036291">
    <property type="entry name" value="NAD(P)-bd_dom_sf"/>
</dbReference>
<dbReference type="Proteomes" id="UP001614394">
    <property type="component" value="Unassembled WGS sequence"/>
</dbReference>
<dbReference type="InterPro" id="IPR005097">
    <property type="entry name" value="Sacchrp_dh_NADP-bd"/>
</dbReference>
<sequence length="345" mass="35874">MTWMLYGATGYTGRLIARRAAARGERVVLAGRSIAKVAPLAAELGLEHRIFGLSDPVALRRALEGVESVAHCAGPFSATALPMALACIETGTHYLDITGEIDVFEQLHALDGQARAAQVVLLPGAGFDVVPTDCLAATVAAALPTANRLDLAILVGGTASPGTARTAIEGLPDGGRARIDGTISAVPMGWRRTRAAFPSGPRMVTSIPWGDVSTAFHSTDIPNITTYMPLPPGAAAFSKVMRLRPARVLAHAAVGALVRGPSAKALAGTRSEAWARASDPEGRSAQATVTMPNSYELTVESVLRIMPRLAGLPHGSQTPSRALGAGFITEFSGVTLTETGAKRGW</sequence>
<dbReference type="SUPFAM" id="SSF51735">
    <property type="entry name" value="NAD(P)-binding Rossmann-fold domains"/>
    <property type="match status" value="1"/>
</dbReference>
<keyword evidence="3" id="KW-1185">Reference proteome</keyword>
<dbReference type="RefSeq" id="WP_399656068.1">
    <property type="nucleotide sequence ID" value="NZ_JBITYG010000012.1"/>
</dbReference>
<dbReference type="Pfam" id="PF03435">
    <property type="entry name" value="Sacchrp_dh_NADP"/>
    <property type="match status" value="1"/>
</dbReference>
<proteinExistence type="predicted"/>
<name>A0ABW8CG05_9ACTN</name>
<dbReference type="PANTHER" id="PTHR43781:SF1">
    <property type="entry name" value="SACCHAROPINE DEHYDROGENASE"/>
    <property type="match status" value="1"/>
</dbReference>
<evidence type="ECO:0000313" key="2">
    <source>
        <dbReference type="EMBL" id="MFI9105380.1"/>
    </source>
</evidence>
<gene>
    <name evidence="2" type="ORF">ACIGXA_33200</name>
</gene>
<dbReference type="EMBL" id="JBITYG010000012">
    <property type="protein sequence ID" value="MFI9105380.1"/>
    <property type="molecule type" value="Genomic_DNA"/>
</dbReference>
<evidence type="ECO:0000259" key="1">
    <source>
        <dbReference type="Pfam" id="PF03435"/>
    </source>
</evidence>
<evidence type="ECO:0000313" key="3">
    <source>
        <dbReference type="Proteomes" id="UP001614394"/>
    </source>
</evidence>
<comment type="caution">
    <text evidence="2">The sequence shown here is derived from an EMBL/GenBank/DDBJ whole genome shotgun (WGS) entry which is preliminary data.</text>
</comment>
<protein>
    <submittedName>
        <fullName evidence="2">Saccharopine dehydrogenase family protein</fullName>
    </submittedName>
</protein>
<reference evidence="2 3" key="1">
    <citation type="submission" date="2024-10" db="EMBL/GenBank/DDBJ databases">
        <title>The Natural Products Discovery Center: Release of the First 8490 Sequenced Strains for Exploring Actinobacteria Biosynthetic Diversity.</title>
        <authorList>
            <person name="Kalkreuter E."/>
            <person name="Kautsar S.A."/>
            <person name="Yang D."/>
            <person name="Bader C.D."/>
            <person name="Teijaro C.N."/>
            <person name="Fluegel L."/>
            <person name="Davis C.M."/>
            <person name="Simpson J.R."/>
            <person name="Lauterbach L."/>
            <person name="Steele A.D."/>
            <person name="Gui C."/>
            <person name="Meng S."/>
            <person name="Li G."/>
            <person name="Viehrig K."/>
            <person name="Ye F."/>
            <person name="Su P."/>
            <person name="Kiefer A.F."/>
            <person name="Nichols A."/>
            <person name="Cepeda A.J."/>
            <person name="Yan W."/>
            <person name="Fan B."/>
            <person name="Jiang Y."/>
            <person name="Adhikari A."/>
            <person name="Zheng C.-J."/>
            <person name="Schuster L."/>
            <person name="Cowan T.M."/>
            <person name="Smanski M.J."/>
            <person name="Chevrette M.G."/>
            <person name="De Carvalho L.P.S."/>
            <person name="Shen B."/>
        </authorList>
    </citation>
    <scope>NUCLEOTIDE SEQUENCE [LARGE SCALE GENOMIC DNA]</scope>
    <source>
        <strain evidence="2 3">NPDC053399</strain>
    </source>
</reference>
<dbReference type="Gene3D" id="3.40.50.720">
    <property type="entry name" value="NAD(P)-binding Rossmann-like Domain"/>
    <property type="match status" value="1"/>
</dbReference>
<feature type="domain" description="Saccharopine dehydrogenase NADP binding" evidence="1">
    <location>
        <begin position="4"/>
        <end position="121"/>
    </location>
</feature>
<organism evidence="2 3">
    <name type="scientific">Streptomyces fildesensis</name>
    <dbReference type="NCBI Taxonomy" id="375757"/>
    <lineage>
        <taxon>Bacteria</taxon>
        <taxon>Bacillati</taxon>
        <taxon>Actinomycetota</taxon>
        <taxon>Actinomycetes</taxon>
        <taxon>Kitasatosporales</taxon>
        <taxon>Streptomycetaceae</taxon>
        <taxon>Streptomyces</taxon>
    </lineage>
</organism>
<dbReference type="PANTHER" id="PTHR43781">
    <property type="entry name" value="SACCHAROPINE DEHYDROGENASE"/>
    <property type="match status" value="1"/>
</dbReference>